<evidence type="ECO:0000313" key="5">
    <source>
        <dbReference type="Proteomes" id="UP000613401"/>
    </source>
</evidence>
<evidence type="ECO:0000259" key="3">
    <source>
        <dbReference type="Pfam" id="PF07859"/>
    </source>
</evidence>
<proteinExistence type="predicted"/>
<protein>
    <submittedName>
        <fullName evidence="4">Carboxylesterase NlhH</fullName>
    </submittedName>
</protein>
<comment type="caution">
    <text evidence="4">The sequence shown here is derived from an EMBL/GenBank/DDBJ whole genome shotgun (WGS) entry which is preliminary data.</text>
</comment>
<dbReference type="InterPro" id="IPR050300">
    <property type="entry name" value="GDXG_lipolytic_enzyme"/>
</dbReference>
<organism evidence="4 5">
    <name type="scientific">Colletotrichum gloeosporioides</name>
    <name type="common">Anthracnose fungus</name>
    <name type="synonym">Glomerella cingulata</name>
    <dbReference type="NCBI Taxonomy" id="474922"/>
    <lineage>
        <taxon>Eukaryota</taxon>
        <taxon>Fungi</taxon>
        <taxon>Dikarya</taxon>
        <taxon>Ascomycota</taxon>
        <taxon>Pezizomycotina</taxon>
        <taxon>Sordariomycetes</taxon>
        <taxon>Hypocreomycetidae</taxon>
        <taxon>Glomerellales</taxon>
        <taxon>Glomerellaceae</taxon>
        <taxon>Colletotrichum</taxon>
        <taxon>Colletotrichum gloeosporioides species complex</taxon>
    </lineage>
</organism>
<dbReference type="InterPro" id="IPR029058">
    <property type="entry name" value="AB_hydrolase_fold"/>
</dbReference>
<evidence type="ECO:0000256" key="1">
    <source>
        <dbReference type="ARBA" id="ARBA00022801"/>
    </source>
</evidence>
<dbReference type="GO" id="GO:0016787">
    <property type="term" value="F:hydrolase activity"/>
    <property type="evidence" value="ECO:0007669"/>
    <property type="project" value="UniProtKB-KW"/>
</dbReference>
<dbReference type="AlphaFoldDB" id="A0A8H4CBU7"/>
<dbReference type="Proteomes" id="UP000613401">
    <property type="component" value="Unassembled WGS sequence"/>
</dbReference>
<feature type="signal peptide" evidence="2">
    <location>
        <begin position="1"/>
        <end position="17"/>
    </location>
</feature>
<keyword evidence="5" id="KW-1185">Reference proteome</keyword>
<keyword evidence="2" id="KW-0732">Signal</keyword>
<evidence type="ECO:0000313" key="4">
    <source>
        <dbReference type="EMBL" id="KAF3801148.1"/>
    </source>
</evidence>
<accession>A0A8H4CBU7</accession>
<dbReference type="EMBL" id="WVTB01000069">
    <property type="protein sequence ID" value="KAF3801148.1"/>
    <property type="molecule type" value="Genomic_DNA"/>
</dbReference>
<name>A0A8H4CBU7_COLGL</name>
<gene>
    <name evidence="4" type="ORF">GCG54_00010828</name>
</gene>
<evidence type="ECO:0000256" key="2">
    <source>
        <dbReference type="SAM" id="SignalP"/>
    </source>
</evidence>
<reference evidence="4" key="2">
    <citation type="submission" date="2020-03" db="EMBL/GenBank/DDBJ databases">
        <authorList>
            <person name="Fu F.-F."/>
            <person name="Chen J."/>
        </authorList>
    </citation>
    <scope>NUCLEOTIDE SEQUENCE</scope>
    <source>
        <strain evidence="4">Lc1</strain>
    </source>
</reference>
<dbReference type="PANTHER" id="PTHR48081:SF8">
    <property type="entry name" value="ALPHA_BETA HYDROLASE FOLD-3 DOMAIN-CONTAINING PROTEIN-RELATED"/>
    <property type="match status" value="1"/>
</dbReference>
<dbReference type="PANTHER" id="PTHR48081">
    <property type="entry name" value="AB HYDROLASE SUPERFAMILY PROTEIN C4A8.06C"/>
    <property type="match status" value="1"/>
</dbReference>
<dbReference type="SUPFAM" id="SSF53474">
    <property type="entry name" value="alpha/beta-Hydrolases"/>
    <property type="match status" value="1"/>
</dbReference>
<sequence>MKAAVILSLAALAFGSAIEKRECSGNNCNRQVTGTRDGLLPLTSRKADCSSFLQATVTPSPTTVTVTVTAPARLRRNGEIVNRQVTAYPTAIPAYASSCDDAAEYSSACSCWGITAVTSTAPRPTVTVTTTADYCEDIAVDHFRPALDAIFFGRHLPWSLRWRLLALQPIIFLTHSLALAPYLFRRPYKIRYIPITSDRSLRVLVFKEPGTGSGRNGLRPLHVDCHPGGFVGGIPEADAPFCSLVAKETGAVVVSLSYRLAPVHPFPAAIDDVDAALAWLREHAEEELGADPRLMTVSGASAGGNLVLAASQSILSEEFAIRAAVTFYAPIDLRPKPEEKPRPANFPSTDPLAFMLPLYDSYAAPAKAANWDNPRMSLYLASEETLPERMLLVVAAIDITVHEQLTFVERVRKEREDKGKDGQSTEAFYLDNAFHGCLEAPSIAFSVTKKMQLWERGIHLIQNTHTEYDWAWKGRSNHP</sequence>
<keyword evidence="1" id="KW-0378">Hydrolase</keyword>
<reference evidence="4" key="1">
    <citation type="journal article" date="2020" name="Phytopathology">
        <title>Genome sequence and comparative analysis of Colletotrichum gloeosporioides isolated from Liriodendron leaves.</title>
        <authorList>
            <person name="Fu F.F."/>
            <person name="Hao Z."/>
            <person name="Wang P."/>
            <person name="Lu Y."/>
            <person name="Xue L.J."/>
            <person name="Wei G."/>
            <person name="Tian Y."/>
            <person name="Baishi H."/>
            <person name="Xu H."/>
            <person name="Shi J."/>
            <person name="Cheng T."/>
            <person name="Wang G."/>
            <person name="Yi Y."/>
            <person name="Chen J."/>
        </authorList>
    </citation>
    <scope>NUCLEOTIDE SEQUENCE</scope>
    <source>
        <strain evidence="4">Lc1</strain>
    </source>
</reference>
<feature type="domain" description="Alpha/beta hydrolase fold-3" evidence="3">
    <location>
        <begin position="224"/>
        <end position="436"/>
    </location>
</feature>
<dbReference type="InterPro" id="IPR013094">
    <property type="entry name" value="AB_hydrolase_3"/>
</dbReference>
<dbReference type="Pfam" id="PF07859">
    <property type="entry name" value="Abhydrolase_3"/>
    <property type="match status" value="1"/>
</dbReference>
<dbReference type="GeneID" id="69017955"/>
<feature type="chain" id="PRO_5034689593" evidence="2">
    <location>
        <begin position="18"/>
        <end position="479"/>
    </location>
</feature>
<dbReference type="Gene3D" id="3.40.50.1820">
    <property type="entry name" value="alpha/beta hydrolase"/>
    <property type="match status" value="1"/>
</dbReference>
<dbReference type="RefSeq" id="XP_045260307.1">
    <property type="nucleotide sequence ID" value="XM_045410742.1"/>
</dbReference>